<evidence type="ECO:0000256" key="3">
    <source>
        <dbReference type="ARBA" id="ARBA00022777"/>
    </source>
</evidence>
<keyword evidence="1" id="KW-0723">Serine/threonine-protein kinase</keyword>
<dbReference type="Gene3D" id="3.20.200.10">
    <property type="entry name" value="MHCK/EF2 kinase"/>
    <property type="match status" value="1"/>
</dbReference>
<dbReference type="Proteomes" id="UP000823399">
    <property type="component" value="Unassembled WGS sequence"/>
</dbReference>
<comment type="caution">
    <text evidence="5">The sequence shown here is derived from an EMBL/GenBank/DDBJ whole genome shotgun (WGS) entry which is preliminary data.</text>
</comment>
<keyword evidence="6" id="KW-1185">Reference proteome</keyword>
<proteinExistence type="predicted"/>
<keyword evidence="3" id="KW-0418">Kinase</keyword>
<dbReference type="InterPro" id="IPR004166">
    <property type="entry name" value="a-kinase_dom"/>
</dbReference>
<dbReference type="Pfam" id="PF02816">
    <property type="entry name" value="Alpha_kinase"/>
    <property type="match status" value="1"/>
</dbReference>
<sequence>MLGIGGFKMAHYGFLTLLSAPETPLGSCPRQKVAIKRPFYKKYPPGSSTNLINFLIGRYTIGDKLPKLFREANVLYWARSLLTFAYEYIDHCVANSSDTPPFHIPRLHFVKAGLALSHNHTQPGHKSKSLTMPRAGYLVKELITDDFIKYIHNMDCNPMLDPYEVGYEIAKFLACTQHIQFAKTGGLAFISDYQGGLEILSDPQVLTHPYVILKKNITHNSTGDYSLVNKGKDDIFGDGNIKCAVSTFEKEHNCNKFCKWSGFKLKIYEAEMETD</sequence>
<dbReference type="EMBL" id="JABBWM010000010">
    <property type="protein sequence ID" value="KAG2114216.1"/>
    <property type="molecule type" value="Genomic_DNA"/>
</dbReference>
<gene>
    <name evidence="5" type="ORF">F5147DRAFT_570491</name>
</gene>
<dbReference type="AlphaFoldDB" id="A0A9P7FF29"/>
<dbReference type="OrthoDB" id="301415at2759"/>
<dbReference type="RefSeq" id="XP_041296329.1">
    <property type="nucleotide sequence ID" value="XM_041430993.1"/>
</dbReference>
<dbReference type="PROSITE" id="PS51158">
    <property type="entry name" value="ALPHA_KINASE"/>
    <property type="match status" value="1"/>
</dbReference>
<keyword evidence="2" id="KW-0808">Transferase</keyword>
<reference evidence="5" key="1">
    <citation type="journal article" date="2020" name="New Phytol.">
        <title>Comparative genomics reveals dynamic genome evolution in host specialist ectomycorrhizal fungi.</title>
        <authorList>
            <person name="Lofgren L.A."/>
            <person name="Nguyen N.H."/>
            <person name="Vilgalys R."/>
            <person name="Ruytinx J."/>
            <person name="Liao H.L."/>
            <person name="Branco S."/>
            <person name="Kuo A."/>
            <person name="LaButti K."/>
            <person name="Lipzen A."/>
            <person name="Andreopoulos W."/>
            <person name="Pangilinan J."/>
            <person name="Riley R."/>
            <person name="Hundley H."/>
            <person name="Na H."/>
            <person name="Barry K."/>
            <person name="Grigoriev I.V."/>
            <person name="Stajich J.E."/>
            <person name="Kennedy P.G."/>
        </authorList>
    </citation>
    <scope>NUCLEOTIDE SEQUENCE</scope>
    <source>
        <strain evidence="5">FC423</strain>
    </source>
</reference>
<evidence type="ECO:0000313" key="5">
    <source>
        <dbReference type="EMBL" id="KAG2114216.1"/>
    </source>
</evidence>
<evidence type="ECO:0000313" key="6">
    <source>
        <dbReference type="Proteomes" id="UP000823399"/>
    </source>
</evidence>
<feature type="domain" description="Alpha-type protein kinase" evidence="4">
    <location>
        <begin position="1"/>
        <end position="270"/>
    </location>
</feature>
<accession>A0A9P7FF29</accession>
<evidence type="ECO:0000256" key="2">
    <source>
        <dbReference type="ARBA" id="ARBA00022679"/>
    </source>
</evidence>
<dbReference type="GeneID" id="64693252"/>
<protein>
    <recommendedName>
        <fullName evidence="4">Alpha-type protein kinase domain-containing protein</fullName>
    </recommendedName>
</protein>
<dbReference type="GO" id="GO:0004674">
    <property type="term" value="F:protein serine/threonine kinase activity"/>
    <property type="evidence" value="ECO:0007669"/>
    <property type="project" value="UniProtKB-KW"/>
</dbReference>
<evidence type="ECO:0000256" key="1">
    <source>
        <dbReference type="ARBA" id="ARBA00022527"/>
    </source>
</evidence>
<dbReference type="GO" id="GO:0005524">
    <property type="term" value="F:ATP binding"/>
    <property type="evidence" value="ECO:0007669"/>
    <property type="project" value="InterPro"/>
</dbReference>
<name>A0A9P7FF29_9AGAM</name>
<evidence type="ECO:0000259" key="4">
    <source>
        <dbReference type="PROSITE" id="PS51158"/>
    </source>
</evidence>
<organism evidence="5 6">
    <name type="scientific">Suillus discolor</name>
    <dbReference type="NCBI Taxonomy" id="1912936"/>
    <lineage>
        <taxon>Eukaryota</taxon>
        <taxon>Fungi</taxon>
        <taxon>Dikarya</taxon>
        <taxon>Basidiomycota</taxon>
        <taxon>Agaricomycotina</taxon>
        <taxon>Agaricomycetes</taxon>
        <taxon>Agaricomycetidae</taxon>
        <taxon>Boletales</taxon>
        <taxon>Suillineae</taxon>
        <taxon>Suillaceae</taxon>
        <taxon>Suillus</taxon>
    </lineage>
</organism>